<dbReference type="STRING" id="1391627.SAMN05216464_10434"/>
<evidence type="ECO:0000256" key="4">
    <source>
        <dbReference type="ARBA" id="ARBA00035178"/>
    </source>
</evidence>
<evidence type="ECO:0000256" key="1">
    <source>
        <dbReference type="ARBA" id="ARBA00008560"/>
    </source>
</evidence>
<keyword evidence="7" id="KW-1185">Reference proteome</keyword>
<dbReference type="GO" id="GO:0015934">
    <property type="term" value="C:large ribosomal subunit"/>
    <property type="evidence" value="ECO:0007669"/>
    <property type="project" value="InterPro"/>
</dbReference>
<accession>A0A1G7ABP1</accession>
<sequence>MPHPKRKISKSRRDKRRTHYKAVAPTLTTCQTTGVVHLPHRAYTVDGNVYYNGKVLIEKAAVA</sequence>
<dbReference type="GO" id="GO:0003735">
    <property type="term" value="F:structural constituent of ribosome"/>
    <property type="evidence" value="ECO:0007669"/>
    <property type="project" value="InterPro"/>
</dbReference>
<evidence type="ECO:0000256" key="5">
    <source>
        <dbReference type="HAMAP-Rule" id="MF_00340"/>
    </source>
</evidence>
<comment type="similarity">
    <text evidence="1 5">Belongs to the bacterial ribosomal protein bL32 family.</text>
</comment>
<dbReference type="InterPro" id="IPR002677">
    <property type="entry name" value="Ribosomal_bL32"/>
</dbReference>
<protein>
    <recommendedName>
        <fullName evidence="4 5">Large ribosomal subunit protein bL32</fullName>
    </recommendedName>
</protein>
<evidence type="ECO:0000313" key="6">
    <source>
        <dbReference type="EMBL" id="SDE12232.1"/>
    </source>
</evidence>
<dbReference type="InterPro" id="IPR044957">
    <property type="entry name" value="Ribosomal_bL32_bact"/>
</dbReference>
<dbReference type="EMBL" id="FNAI01000004">
    <property type="protein sequence ID" value="SDE12232.1"/>
    <property type="molecule type" value="Genomic_DNA"/>
</dbReference>
<dbReference type="SUPFAM" id="SSF57829">
    <property type="entry name" value="Zn-binding ribosomal proteins"/>
    <property type="match status" value="1"/>
</dbReference>
<evidence type="ECO:0000313" key="7">
    <source>
        <dbReference type="Proteomes" id="UP000199072"/>
    </source>
</evidence>
<name>A0A1G7ABP1_9SPHI</name>
<dbReference type="RefSeq" id="WP_091148908.1">
    <property type="nucleotide sequence ID" value="NZ_FNAI01000004.1"/>
</dbReference>
<dbReference type="GO" id="GO:0006412">
    <property type="term" value="P:translation"/>
    <property type="evidence" value="ECO:0007669"/>
    <property type="project" value="UniProtKB-UniRule"/>
</dbReference>
<keyword evidence="3 5" id="KW-0687">Ribonucleoprotein</keyword>
<dbReference type="HAMAP" id="MF_00340">
    <property type="entry name" value="Ribosomal_bL32"/>
    <property type="match status" value="1"/>
</dbReference>
<proteinExistence type="inferred from homology"/>
<dbReference type="NCBIfam" id="TIGR01031">
    <property type="entry name" value="rpmF_bact"/>
    <property type="match status" value="1"/>
</dbReference>
<dbReference type="AlphaFoldDB" id="A0A1G7ABP1"/>
<dbReference type="Proteomes" id="UP000199072">
    <property type="component" value="Unassembled WGS sequence"/>
</dbReference>
<evidence type="ECO:0000256" key="2">
    <source>
        <dbReference type="ARBA" id="ARBA00022980"/>
    </source>
</evidence>
<dbReference type="PANTHER" id="PTHR35534">
    <property type="entry name" value="50S RIBOSOMAL PROTEIN L32"/>
    <property type="match status" value="1"/>
</dbReference>
<dbReference type="PANTHER" id="PTHR35534:SF1">
    <property type="entry name" value="LARGE RIBOSOMAL SUBUNIT PROTEIN BL32"/>
    <property type="match status" value="1"/>
</dbReference>
<evidence type="ECO:0000256" key="3">
    <source>
        <dbReference type="ARBA" id="ARBA00023274"/>
    </source>
</evidence>
<keyword evidence="2 5" id="KW-0689">Ribosomal protein</keyword>
<reference evidence="6 7" key="1">
    <citation type="submission" date="2016-10" db="EMBL/GenBank/DDBJ databases">
        <authorList>
            <person name="de Groot N.N."/>
        </authorList>
    </citation>
    <scope>NUCLEOTIDE SEQUENCE [LARGE SCALE GENOMIC DNA]</scope>
    <source>
        <strain evidence="6 7">47C3B</strain>
    </source>
</reference>
<dbReference type="InterPro" id="IPR011332">
    <property type="entry name" value="Ribosomal_zn-bd"/>
</dbReference>
<dbReference type="Pfam" id="PF01783">
    <property type="entry name" value="Ribosomal_L32p"/>
    <property type="match status" value="1"/>
</dbReference>
<organism evidence="6 7">
    <name type="scientific">Mucilaginibacter pineti</name>
    <dbReference type="NCBI Taxonomy" id="1391627"/>
    <lineage>
        <taxon>Bacteria</taxon>
        <taxon>Pseudomonadati</taxon>
        <taxon>Bacteroidota</taxon>
        <taxon>Sphingobacteriia</taxon>
        <taxon>Sphingobacteriales</taxon>
        <taxon>Sphingobacteriaceae</taxon>
        <taxon>Mucilaginibacter</taxon>
    </lineage>
</organism>
<gene>
    <name evidence="5" type="primary">rpmF</name>
    <name evidence="6" type="ORF">SAMN05216464_10434</name>
</gene>
<dbReference type="OrthoDB" id="9812874at2"/>